<proteinExistence type="inferred from homology"/>
<feature type="region of interest" description="Disordered" evidence="3">
    <location>
        <begin position="160"/>
        <end position="194"/>
    </location>
</feature>
<evidence type="ECO:0000256" key="2">
    <source>
        <dbReference type="ARBA" id="ARBA00023235"/>
    </source>
</evidence>
<dbReference type="GO" id="GO:0009982">
    <property type="term" value="F:pseudouridine synthase activity"/>
    <property type="evidence" value="ECO:0007669"/>
    <property type="project" value="InterPro"/>
</dbReference>
<reference evidence="5" key="1">
    <citation type="journal article" date="2020" name="Stud. Mycol.">
        <title>101 Dothideomycetes genomes: a test case for predicting lifestyles and emergence of pathogens.</title>
        <authorList>
            <person name="Haridas S."/>
            <person name="Albert R."/>
            <person name="Binder M."/>
            <person name="Bloem J."/>
            <person name="Labutti K."/>
            <person name="Salamov A."/>
            <person name="Andreopoulos B."/>
            <person name="Baker S."/>
            <person name="Barry K."/>
            <person name="Bills G."/>
            <person name="Bluhm B."/>
            <person name="Cannon C."/>
            <person name="Castanera R."/>
            <person name="Culley D."/>
            <person name="Daum C."/>
            <person name="Ezra D."/>
            <person name="Gonzalez J."/>
            <person name="Henrissat B."/>
            <person name="Kuo A."/>
            <person name="Liang C."/>
            <person name="Lipzen A."/>
            <person name="Lutzoni F."/>
            <person name="Magnuson J."/>
            <person name="Mondo S."/>
            <person name="Nolan M."/>
            <person name="Ohm R."/>
            <person name="Pangilinan J."/>
            <person name="Park H.-J."/>
            <person name="Ramirez L."/>
            <person name="Alfaro M."/>
            <person name="Sun H."/>
            <person name="Tritt A."/>
            <person name="Yoshinaga Y."/>
            <person name="Zwiers L.-H."/>
            <person name="Turgeon B."/>
            <person name="Goodwin S."/>
            <person name="Spatafora J."/>
            <person name="Crous P."/>
            <person name="Grigoriev I."/>
        </authorList>
    </citation>
    <scope>NUCLEOTIDE SEQUENCE</scope>
    <source>
        <strain evidence="5">CBS 123094</strain>
    </source>
</reference>
<gene>
    <name evidence="5" type="ORF">P154DRAFT_610667</name>
</gene>
<dbReference type="PIRSF" id="PIRSF037016">
    <property type="entry name" value="Pseudouridin_synth_euk_prd"/>
    <property type="match status" value="1"/>
</dbReference>
<dbReference type="PANTHER" id="PTHR13326:SF21">
    <property type="entry name" value="PSEUDOURIDYLATE SYNTHASE PUS7L"/>
    <property type="match status" value="1"/>
</dbReference>
<dbReference type="PANTHER" id="PTHR13326">
    <property type="entry name" value="TRNA PSEUDOURIDINE SYNTHASE D"/>
    <property type="match status" value="1"/>
</dbReference>
<dbReference type="PROSITE" id="PS50984">
    <property type="entry name" value="TRUD"/>
    <property type="match status" value="1"/>
</dbReference>
<dbReference type="InterPro" id="IPR056963">
    <property type="entry name" value="PUS7L_N"/>
</dbReference>
<dbReference type="Gene3D" id="3.30.2350.20">
    <property type="entry name" value="TruD, catalytic domain"/>
    <property type="match status" value="2"/>
</dbReference>
<sequence length="813" mass="90102">MPNSPDSPTRPAKRARLDSNTDTDTDSPSLPAVQKSSPEALPSVYNGGKGNADTAKEHKAGIVEFVCRGNAGWSGVLKQRYVDFQVFEIGLEGGVRHLGGLGMGVGVGNGKTEGEGNGKEGKKEGQAKTGEEGGKADVVMQDAPIETKATVKFVEENGADVKEEEVPVKRDGEKEDAPVEGQNGAEEEEYQISPEDRASLDRIFGETTTAKIVILARKISKHTDRKAKAFEPVITEPIIDKEVRTEAHQILRRVFPSMLESGMEPDSSIRIKARPPQQRGGNKRQRSREDHHDREEHERKGKLPWDERGGEYLHFNLYKENKDTMEVIGFLGSITKSGPKGFSFAGTKDKRACTVQRVAARRQTAQRMDQINKLLRNAAIGDFEYRTHDLGLGDLLGNEFVITLRDCHFEKEHGLDSAQRVKLAHDVVSKAVTDFSEKGFINYYGLQRFGTHASSTDSIGIKLLQNDLKGAVDTLLEFSPASLAASTATSTNAGMVSQDDRNRARGIDLWKRTGRGHEALKIIPKKYAAERNIIQHLGSRNSGTGQKDRGNDWRGALVTIPRNLRLMYVHAYQSLVWNMAAGKRWTTFGDKVVEGDLVLVNEHKHKEPVEEKKDVNTVDQDGEFIINPEGDDSAMKGDDRFERARALSQEEAASGSYSIFDIVLPQPGFDVVYPQNAIGTFYEEFMGSERGGKLDPHNMRRGWKDVSLSGGYRKVLSRPLKPMEFEIKEYTDELQNFVPTDLEKLQVGLSREENGLAEGTEGGKVEDGEVGAEEVKKIAVILRLQLASSQYATMALRELMKDVTAFKPEYSGR</sequence>
<dbReference type="InterPro" id="IPR042214">
    <property type="entry name" value="TruD_catalytic"/>
</dbReference>
<protein>
    <submittedName>
        <fullName evidence="5">tRNA pseudouridine synthase D</fullName>
    </submittedName>
</protein>
<dbReference type="AlphaFoldDB" id="A0A6A5W6B2"/>
<feature type="region of interest" description="Disordered" evidence="3">
    <location>
        <begin position="109"/>
        <end position="134"/>
    </location>
</feature>
<feature type="compositionally biased region" description="Basic and acidic residues" evidence="3">
    <location>
        <begin position="287"/>
        <end position="305"/>
    </location>
</feature>
<keyword evidence="6" id="KW-1185">Reference proteome</keyword>
<name>A0A6A5W6B2_9PLEO</name>
<comment type="similarity">
    <text evidence="1">Belongs to the pseudouridine synthase TruD family.</text>
</comment>
<evidence type="ECO:0000313" key="5">
    <source>
        <dbReference type="EMBL" id="KAF1995631.1"/>
    </source>
</evidence>
<dbReference type="GO" id="GO:0005634">
    <property type="term" value="C:nucleus"/>
    <property type="evidence" value="ECO:0007669"/>
    <property type="project" value="TreeGrafter"/>
</dbReference>
<evidence type="ECO:0000256" key="1">
    <source>
        <dbReference type="ARBA" id="ARBA00007953"/>
    </source>
</evidence>
<feature type="region of interest" description="Disordered" evidence="3">
    <location>
        <begin position="1"/>
        <end position="54"/>
    </location>
</feature>
<dbReference type="Pfam" id="PF01142">
    <property type="entry name" value="TruD"/>
    <property type="match status" value="1"/>
</dbReference>
<feature type="region of interest" description="Disordered" evidence="3">
    <location>
        <begin position="261"/>
        <end position="305"/>
    </location>
</feature>
<dbReference type="Pfam" id="PF23943">
    <property type="entry name" value="PUS7L_N"/>
    <property type="match status" value="1"/>
</dbReference>
<dbReference type="GO" id="GO:0001522">
    <property type="term" value="P:pseudouridine synthesis"/>
    <property type="evidence" value="ECO:0007669"/>
    <property type="project" value="InterPro"/>
</dbReference>
<accession>A0A6A5W6B2</accession>
<dbReference type="InterPro" id="IPR001656">
    <property type="entry name" value="PsdUridine_synth_TruD"/>
</dbReference>
<keyword evidence="2" id="KW-0413">Isomerase</keyword>
<dbReference type="SUPFAM" id="SSF55120">
    <property type="entry name" value="Pseudouridine synthase"/>
    <property type="match status" value="1"/>
</dbReference>
<feature type="domain" description="TRUD" evidence="4">
    <location>
        <begin position="439"/>
        <end position="718"/>
    </location>
</feature>
<evidence type="ECO:0000256" key="3">
    <source>
        <dbReference type="SAM" id="MobiDB-lite"/>
    </source>
</evidence>
<evidence type="ECO:0000259" key="4">
    <source>
        <dbReference type="PROSITE" id="PS50984"/>
    </source>
</evidence>
<dbReference type="Proteomes" id="UP000799779">
    <property type="component" value="Unassembled WGS sequence"/>
</dbReference>
<dbReference type="GO" id="GO:0003723">
    <property type="term" value="F:RNA binding"/>
    <property type="evidence" value="ECO:0007669"/>
    <property type="project" value="InterPro"/>
</dbReference>
<organism evidence="5 6">
    <name type="scientific">Amniculicola lignicola CBS 123094</name>
    <dbReference type="NCBI Taxonomy" id="1392246"/>
    <lineage>
        <taxon>Eukaryota</taxon>
        <taxon>Fungi</taxon>
        <taxon>Dikarya</taxon>
        <taxon>Ascomycota</taxon>
        <taxon>Pezizomycotina</taxon>
        <taxon>Dothideomycetes</taxon>
        <taxon>Pleosporomycetidae</taxon>
        <taxon>Pleosporales</taxon>
        <taxon>Amniculicolaceae</taxon>
        <taxon>Amniculicola</taxon>
    </lineage>
</organism>
<dbReference type="InterPro" id="IPR020103">
    <property type="entry name" value="PsdUridine_synth_cat_dom_sf"/>
</dbReference>
<feature type="compositionally biased region" description="Basic and acidic residues" evidence="3">
    <location>
        <begin position="160"/>
        <end position="177"/>
    </location>
</feature>
<dbReference type="InterPro" id="IPR011760">
    <property type="entry name" value="PsdUridine_synth_TruD_insert"/>
</dbReference>
<dbReference type="CDD" id="cd02576">
    <property type="entry name" value="PseudoU_synth_ScPUS7"/>
    <property type="match status" value="1"/>
</dbReference>
<feature type="compositionally biased region" description="Basic and acidic residues" evidence="3">
    <location>
        <begin position="112"/>
        <end position="134"/>
    </location>
</feature>
<dbReference type="NCBIfam" id="TIGR00094">
    <property type="entry name" value="tRNA_TruD_broad"/>
    <property type="match status" value="1"/>
</dbReference>
<evidence type="ECO:0000313" key="6">
    <source>
        <dbReference type="Proteomes" id="UP000799779"/>
    </source>
</evidence>
<dbReference type="EMBL" id="ML977636">
    <property type="protein sequence ID" value="KAF1995631.1"/>
    <property type="molecule type" value="Genomic_DNA"/>
</dbReference>
<dbReference type="OrthoDB" id="447290at2759"/>